<reference evidence="1" key="2">
    <citation type="submission" date="2020-09" db="EMBL/GenBank/DDBJ databases">
        <authorList>
            <person name="Sun Q."/>
            <person name="Ohkuma M."/>
        </authorList>
    </citation>
    <scope>NUCLEOTIDE SEQUENCE</scope>
    <source>
        <strain evidence="1">JCM 30804</strain>
    </source>
</reference>
<accession>A0A917JQY3</accession>
<proteinExistence type="predicted"/>
<dbReference type="EMBL" id="BMPZ01000003">
    <property type="protein sequence ID" value="GGI80976.1"/>
    <property type="molecule type" value="Genomic_DNA"/>
</dbReference>
<name>A0A917JQY3_9GAMM</name>
<dbReference type="RefSeq" id="WP_188919976.1">
    <property type="nucleotide sequence ID" value="NZ_BMPZ01000003.1"/>
</dbReference>
<evidence type="ECO:0000313" key="1">
    <source>
        <dbReference type="EMBL" id="GGI80976.1"/>
    </source>
</evidence>
<organism evidence="1 2">
    <name type="scientific">Shewanella gelidii</name>
    <dbReference type="NCBI Taxonomy" id="1642821"/>
    <lineage>
        <taxon>Bacteria</taxon>
        <taxon>Pseudomonadati</taxon>
        <taxon>Pseudomonadota</taxon>
        <taxon>Gammaproteobacteria</taxon>
        <taxon>Alteromonadales</taxon>
        <taxon>Shewanellaceae</taxon>
        <taxon>Shewanella</taxon>
    </lineage>
</organism>
<gene>
    <name evidence="1" type="ORF">GCM10009332_17910</name>
</gene>
<dbReference type="AlphaFoldDB" id="A0A917JQY3"/>
<reference evidence="1" key="1">
    <citation type="journal article" date="2014" name="Int. J. Syst. Evol. Microbiol.">
        <title>Complete genome sequence of Corynebacterium casei LMG S-19264T (=DSM 44701T), isolated from a smear-ripened cheese.</title>
        <authorList>
            <consortium name="US DOE Joint Genome Institute (JGI-PGF)"/>
            <person name="Walter F."/>
            <person name="Albersmeier A."/>
            <person name="Kalinowski J."/>
            <person name="Ruckert C."/>
        </authorList>
    </citation>
    <scope>NUCLEOTIDE SEQUENCE</scope>
    <source>
        <strain evidence="1">JCM 30804</strain>
    </source>
</reference>
<dbReference type="Proteomes" id="UP000613743">
    <property type="component" value="Unassembled WGS sequence"/>
</dbReference>
<protein>
    <submittedName>
        <fullName evidence="1">Uncharacterized protein</fullName>
    </submittedName>
</protein>
<comment type="caution">
    <text evidence="1">The sequence shown here is derived from an EMBL/GenBank/DDBJ whole genome shotgun (WGS) entry which is preliminary data.</text>
</comment>
<keyword evidence="2" id="KW-1185">Reference proteome</keyword>
<sequence length="82" mass="9505">MSYIAQQVSERRGTALHHNVHWQAMNAEQKMALYNLHPYGYRLLFVRQLESGPLAIVAQQNDIATITEDGDIDYQPEIQIRH</sequence>
<evidence type="ECO:0000313" key="2">
    <source>
        <dbReference type="Proteomes" id="UP000613743"/>
    </source>
</evidence>